<gene>
    <name evidence="1" type="ORF">HMPREF0769_11526</name>
</gene>
<protein>
    <recommendedName>
        <fullName evidence="2">Nitrogen regulation protein NIFR3</fullName>
    </recommendedName>
</protein>
<dbReference type="Proteomes" id="UP000003455">
    <property type="component" value="Chromosome"/>
</dbReference>
<dbReference type="AlphaFoldDB" id="A0A0E1XHT0"/>
<proteinExistence type="predicted"/>
<accession>A0A0E1XHT0</accession>
<reference evidence="1" key="1">
    <citation type="submission" date="2010-05" db="EMBL/GenBank/DDBJ databases">
        <authorList>
            <person name="Muzny D."/>
            <person name="Qin X."/>
            <person name="Buhay C."/>
            <person name="Dugan-Rocha S."/>
            <person name="Ding Y."/>
            <person name="Chen G."/>
            <person name="Hawes A."/>
            <person name="Holder M."/>
            <person name="Jhangiani S."/>
            <person name="Johnson A."/>
            <person name="Khan Z."/>
            <person name="Li Z."/>
            <person name="Liu W."/>
            <person name="Liu X."/>
            <person name="Perez L."/>
            <person name="Shen H."/>
            <person name="Wang Q."/>
            <person name="Watt J."/>
            <person name="Xi L."/>
            <person name="Xin Y."/>
            <person name="Zhou J."/>
            <person name="Deng J."/>
            <person name="Jiang H."/>
            <person name="Liu Y."/>
            <person name="Qu J."/>
            <person name="Song X.-Z."/>
            <person name="Zhang L."/>
            <person name="Villasana D."/>
            <person name="Johnson A."/>
            <person name="Liu J."/>
            <person name="Liyanage D."/>
            <person name="Lorensuhewa L."/>
            <person name="Robinson T."/>
            <person name="Song A."/>
            <person name="Song B.-B."/>
            <person name="Dinh H."/>
            <person name="Thornton R."/>
            <person name="Coyle M."/>
            <person name="Francisco L."/>
            <person name="Jackson L."/>
            <person name="Javaid M."/>
            <person name="Korchina V."/>
            <person name="Kovar C."/>
            <person name="Mata R."/>
            <person name="Mathew T."/>
            <person name="Ngo R."/>
            <person name="Nguyen L."/>
            <person name="Nguyen N."/>
            <person name="Okwuonu G."/>
            <person name="Ongeri F."/>
            <person name="Pham C."/>
            <person name="Simmons D."/>
            <person name="Wilczek-Boney K."/>
            <person name="Hale W."/>
            <person name="Jakkamsetti A."/>
            <person name="Pham P."/>
            <person name="Ruth R."/>
            <person name="San Lucas F."/>
            <person name="Warren J."/>
            <person name="Zhang J."/>
            <person name="Zhao Z."/>
            <person name="Zhou C."/>
            <person name="Zhu D."/>
            <person name="Lee S."/>
            <person name="Bess C."/>
            <person name="Blankenburg K."/>
            <person name="Forbes L."/>
            <person name="Fu Q."/>
            <person name="Gubbala S."/>
            <person name="Hirani K."/>
            <person name="Jayaseelan J.C."/>
            <person name="Lara F."/>
            <person name="Munidasa M."/>
            <person name="Palculict T."/>
            <person name="Patil S."/>
            <person name="Pu L.-L."/>
            <person name="Saada N."/>
            <person name="Tang L."/>
            <person name="Weissenberger G."/>
            <person name="Zhu Y."/>
            <person name="Hemphill L."/>
            <person name="Shang Y."/>
            <person name="Youmans B."/>
            <person name="Ayvaz T."/>
            <person name="Ross M."/>
            <person name="Santibanez J."/>
            <person name="Aqrawi P."/>
            <person name="Gross S."/>
            <person name="Joshi V."/>
            <person name="Fowler G."/>
            <person name="Nazareth L."/>
            <person name="Reid J."/>
            <person name="Worley K."/>
            <person name="Petrosino J."/>
            <person name="Highlander S."/>
            <person name="Gibbs R."/>
        </authorList>
    </citation>
    <scope>NUCLEOTIDE SEQUENCE [LARGE SCALE GENOMIC DNA]</scope>
    <source>
        <strain evidence="1">MN8</strain>
    </source>
</reference>
<evidence type="ECO:0008006" key="2">
    <source>
        <dbReference type="Google" id="ProtNLM"/>
    </source>
</evidence>
<comment type="caution">
    <text evidence="1">The sequence shown here is derived from an EMBL/GenBank/DDBJ whole genome shotgun (WGS) entry which is preliminary data.</text>
</comment>
<organism evidence="1">
    <name type="scientific">Staphylococcus aureus subsp. aureus MN8</name>
    <dbReference type="NCBI Taxonomy" id="548470"/>
    <lineage>
        <taxon>Bacteria</taxon>
        <taxon>Bacillati</taxon>
        <taxon>Bacillota</taxon>
        <taxon>Bacilli</taxon>
        <taxon>Bacillales</taxon>
        <taxon>Staphylococcaceae</taxon>
        <taxon>Staphylococcus</taxon>
    </lineage>
</organism>
<sequence>MQVGVGPQHREFRKEILQAMRVGGWAPTQKLTFRQLTIMCKLGRDNDKEILFL</sequence>
<name>A0A0E1XHT0_STAAU</name>
<dbReference type="EMBL" id="ACJA02000003">
    <property type="protein sequence ID" value="EFH95316.1"/>
    <property type="molecule type" value="Genomic_DNA"/>
</dbReference>
<dbReference type="HOGENOM" id="CLU_141668_7_2_9"/>
<evidence type="ECO:0000313" key="1">
    <source>
        <dbReference type="EMBL" id="EFH95316.1"/>
    </source>
</evidence>